<gene>
    <name evidence="4" type="ORF">KY46_12925</name>
</gene>
<keyword evidence="2" id="KW-0472">Membrane</keyword>
<comment type="caution">
    <text evidence="4">The sequence shown here is derived from an EMBL/GenBank/DDBJ whole genome shotgun (WGS) entry which is preliminary data.</text>
</comment>
<evidence type="ECO:0000256" key="2">
    <source>
        <dbReference type="SAM" id="Phobius"/>
    </source>
</evidence>
<dbReference type="PATRIC" id="fig|265726.11.peg.802"/>
<sequence length="1205" mass="136304">MSVSMADSNFPFPPRHSMYWEDHPYTYDEAKALYEQGTVPHHHPVDMETNGGQPRTQPPERSMMWQDEKLKQEPLEPKTPAKKRKKKPVTPCHLFPVRYALDENDENEKPKHGLPEGWRGNGFFFGQTITPYQYTLRQLRDGWLYVYNETDKTLDEYEFNGITLTKYEQEDYDFPSLDEMNGPTERGQPGSSKPFLTYQSDASIRIAWSKQRWSWPMFYQFATSPLARFYARHVRLSSLARHPDEHVASLDLLEQVSDIDPQGGEIERFSGLVHTKTPDETTVEVEDPDRQEKITVQLEHELKPVAEAGEIKNQIPANEAAYLVAMNDPLSDIAEMGFRFSHVVGEWQDWFEYEAAPKQLMDAVLQLTATDIPQDLDIRYPYLLDDMPRSEQVAVYQEINELFELRRIHENDKANSSGITAGAGSFARLSQAEQEFKKKHGSIAYRKYFEDWNKLSKNRRMVDLDKLFEDNIAYLEQEEKRYPAVERHRDIALKMLQVFGKDFIRKGFADIYSVPVQLYLADIYASIETPLVLCPMTAPQREWLAREFEQPTTMIPLRFAGFSSELYDTYHLYLRSGGDFSLISKDELALEESGATPGKDFTVSYAAFLTFIHDPGAQSHKVLGKLATQLSQIHDSFTQVISAPLKAGATQTVSGAAHGITATLSLVGGTAFTKRALETAMMAESFATDTDIEVDTKYRNKLNDWQDELNQINKKLRATGRIYAAKANKLNQAHHNLMARRTGQPIESMADETDALLKERIQLTREKEAHFDKKPNSVQIRAKHLKDEGIRVVTENINQAAKKAGSVVASSSVDLLVVIITLNDLLDYMDSLKSNNVLTFDEILGAGQRVSATGASLAAVFQAPAWSVFGVTEDTQNMTLKRLKGLVKSPDPTVMSAAQVKAGMRFVNITRYAATFTIVASVTDTILAVNAALANNGKLKKLYAAKGAITLTQSVAGGWQLFNVTLLRGVVPLAFNPWVLAGIFLSNFAVMIINGLISYHEKNDYQQWLFNGAWGVEKSPKWLALTTPEAKSHASLLSFNELQHIQMQPEIEVIPHITEEYPETETYTNRNSISQVLKGVYLNFSVPPYAGGNTLGVMFEEKIKNQFPVTESLESGLWKQDESTGRMSYQCYLPLDENKREMSLVLGYCKSMHSDESQNRQLYHFSFDIRGAKLTAKKLTSKELEQKYSGSLPAFTPDNRIFIEG</sequence>
<reference evidence="4 5" key="1">
    <citation type="submission" date="2014-12" db="EMBL/GenBank/DDBJ databases">
        <title>Mercury Reductase activity and rhizosphere competence traits in the genome of root associated Photobacterium halotolerans MELD1.</title>
        <authorList>
            <person name="Mathew D.C."/>
            <person name="Huang C.-C."/>
        </authorList>
    </citation>
    <scope>NUCLEOTIDE SEQUENCE [LARGE SCALE GENOMIC DNA]</scope>
    <source>
        <strain evidence="4 5">MELD1</strain>
    </source>
</reference>
<evidence type="ECO:0000256" key="1">
    <source>
        <dbReference type="SAM" id="MobiDB-lite"/>
    </source>
</evidence>
<keyword evidence="2" id="KW-1133">Transmembrane helix</keyword>
<dbReference type="InterPro" id="IPR046864">
    <property type="entry name" value="VasX_N"/>
</dbReference>
<dbReference type="CDD" id="cd20708">
    <property type="entry name" value="MIX_IV"/>
    <property type="match status" value="1"/>
</dbReference>
<evidence type="ECO:0000313" key="5">
    <source>
        <dbReference type="Proteomes" id="UP000033633"/>
    </source>
</evidence>
<proteinExistence type="predicted"/>
<evidence type="ECO:0000313" key="4">
    <source>
        <dbReference type="EMBL" id="KKC99539.1"/>
    </source>
</evidence>
<organism evidence="4 5">
    <name type="scientific">Photobacterium halotolerans</name>
    <dbReference type="NCBI Taxonomy" id="265726"/>
    <lineage>
        <taxon>Bacteria</taxon>
        <taxon>Pseudomonadati</taxon>
        <taxon>Pseudomonadota</taxon>
        <taxon>Gammaproteobacteria</taxon>
        <taxon>Vibrionales</taxon>
        <taxon>Vibrionaceae</taxon>
        <taxon>Photobacterium</taxon>
    </lineage>
</organism>
<dbReference type="STRING" id="265726.KY46_12925"/>
<protein>
    <recommendedName>
        <fullName evidence="3">Toxin VasX N-terminal region domain-containing protein</fullName>
    </recommendedName>
</protein>
<feature type="transmembrane region" description="Helical" evidence="2">
    <location>
        <begin position="943"/>
        <end position="962"/>
    </location>
</feature>
<feature type="region of interest" description="Disordered" evidence="1">
    <location>
        <begin position="40"/>
        <end position="60"/>
    </location>
</feature>
<dbReference type="EMBL" id="JWYV01000010">
    <property type="protein sequence ID" value="KKC99539.1"/>
    <property type="molecule type" value="Genomic_DNA"/>
</dbReference>
<keyword evidence="2" id="KW-0812">Transmembrane</keyword>
<dbReference type="Pfam" id="PF20249">
    <property type="entry name" value="VasX_N"/>
    <property type="match status" value="1"/>
</dbReference>
<name>A0A0F5VDI5_9GAMM</name>
<evidence type="ECO:0000259" key="3">
    <source>
        <dbReference type="Pfam" id="PF20249"/>
    </source>
</evidence>
<dbReference type="Proteomes" id="UP000033633">
    <property type="component" value="Unassembled WGS sequence"/>
</dbReference>
<keyword evidence="5" id="KW-1185">Reference proteome</keyword>
<feature type="domain" description="Toxin VasX N-terminal region" evidence="3">
    <location>
        <begin position="93"/>
        <end position="222"/>
    </location>
</feature>
<dbReference type="AlphaFoldDB" id="A0A0F5VDI5"/>
<accession>A0A0F5VDI5</accession>
<feature type="transmembrane region" description="Helical" evidence="2">
    <location>
        <begin position="974"/>
        <end position="997"/>
    </location>
</feature>
<feature type="transmembrane region" description="Helical" evidence="2">
    <location>
        <begin position="912"/>
        <end position="931"/>
    </location>
</feature>